<accession>A0A285JDJ3</accession>
<keyword evidence="2" id="KW-1185">Reference proteome</keyword>
<dbReference type="EMBL" id="OBDY01000019">
    <property type="protein sequence ID" value="SNY58349.1"/>
    <property type="molecule type" value="Genomic_DNA"/>
</dbReference>
<gene>
    <name evidence="1" type="ORF">SAMN05421748_11971</name>
</gene>
<evidence type="ECO:0000313" key="1">
    <source>
        <dbReference type="EMBL" id="SNY58349.1"/>
    </source>
</evidence>
<evidence type="ECO:0000313" key="2">
    <source>
        <dbReference type="Proteomes" id="UP000219612"/>
    </source>
</evidence>
<organism evidence="1 2">
    <name type="scientific">Paractinoplanes atraurantiacus</name>
    <dbReference type="NCBI Taxonomy" id="1036182"/>
    <lineage>
        <taxon>Bacteria</taxon>
        <taxon>Bacillati</taxon>
        <taxon>Actinomycetota</taxon>
        <taxon>Actinomycetes</taxon>
        <taxon>Micromonosporales</taxon>
        <taxon>Micromonosporaceae</taxon>
        <taxon>Paractinoplanes</taxon>
    </lineage>
</organism>
<sequence>MIEYEALTATLSARLRARVGLAAILGDRPPPASDSDVEHVALVTNLRESLTSGLAAIFDTHSDISALRGSLARETKIDRGLTAILATAKPETSLDEHVVALRGAAPRQRLELRKGDVAYAVRNACQMLVTLTEVLDFVPIGRSAPANPLDLLPDILTQQQSRIADATASLAAASGEPRRLTAFTKSLLEALRSRTPPEQNLEDAVDVRIRAYEERPGRETPEEPFTLRSSSRFSQSIVAGAGGGGVNFTKKTRLPEDHLRRASELVQAVADEVGDVCDELHSSPARAPRELRERCHVAASQLSGTLEKLWEALSDFQGADLSGVTIGLDHLDGVRWSDGTAPAGATAWPSALRKQVERHSAAVDGMPGAFEVRFGVPLPAGR</sequence>
<dbReference type="AlphaFoldDB" id="A0A285JDJ3"/>
<protein>
    <submittedName>
        <fullName evidence="1">Uncharacterized protein</fullName>
    </submittedName>
</protein>
<reference evidence="1 2" key="1">
    <citation type="submission" date="2017-09" db="EMBL/GenBank/DDBJ databases">
        <authorList>
            <person name="Ehlers B."/>
            <person name="Leendertz F.H."/>
        </authorList>
    </citation>
    <scope>NUCLEOTIDE SEQUENCE [LARGE SCALE GENOMIC DNA]</scope>
    <source>
        <strain evidence="1 2">CGMCC 4.6857</strain>
    </source>
</reference>
<proteinExistence type="predicted"/>
<name>A0A285JDJ3_9ACTN</name>
<dbReference type="Proteomes" id="UP000219612">
    <property type="component" value="Unassembled WGS sequence"/>
</dbReference>